<gene>
    <name evidence="1" type="ORF">VNO78_13796</name>
</gene>
<dbReference type="PANTHER" id="PTHR34659:SF8">
    <property type="entry name" value="(RAPE) HYPOTHETICAL PROTEIN"/>
    <property type="match status" value="1"/>
</dbReference>
<keyword evidence="2" id="KW-1185">Reference proteome</keyword>
<dbReference type="GO" id="GO:0005776">
    <property type="term" value="C:autophagosome"/>
    <property type="evidence" value="ECO:0007669"/>
    <property type="project" value="TreeGrafter"/>
</dbReference>
<dbReference type="Proteomes" id="UP001386955">
    <property type="component" value="Unassembled WGS sequence"/>
</dbReference>
<name>A0AAN9SRK7_PSOTE</name>
<sequence length="457" mass="50893">MGPDHQSSLHGWPDLDIAKSAMPFPRGQPSFTSLLHLDADSTLLSLCIPTNDHVEQPSSSIFLSSKCIMMAMDVKGITWVGDVFQKFGDIYVEVEDTVLEETYKYIGNQMQTVGESVKKICSDVMQDLLPPSSYDLDETSASELPIDLYTDGGFSKKSFQGSKKINVEDDTDQPTEDSRINHDVDIDVIHVETCDSDALFKSASCNSVKGNNVISHAKHGCSTDIKSNLGSDENQQNKNMPASKTINEISLSRTDICSKSQSCEPSWVNQNREDTVSKPAYSEVTTFAPVSDCCNEIASASNEEIPHVLVLAESLEEKEMHSNSYSSSVISRDPFEITETWDLDLQKVSTIIKQGQKIMQQHDELKLEETCVLVTRDELQSVAIAGGNIITIKNKKRQPFSLSKKAARRQEYEELAMLHRNNEKEKGDCADNLCSTLQNDHKKLVLPDISEPEWELL</sequence>
<dbReference type="AlphaFoldDB" id="A0AAN9SRK7"/>
<accession>A0AAN9SRK7</accession>
<dbReference type="GO" id="GO:0061908">
    <property type="term" value="C:phagophore"/>
    <property type="evidence" value="ECO:0007669"/>
    <property type="project" value="TreeGrafter"/>
</dbReference>
<dbReference type="GO" id="GO:0006950">
    <property type="term" value="P:response to stress"/>
    <property type="evidence" value="ECO:0007669"/>
    <property type="project" value="TreeGrafter"/>
</dbReference>
<evidence type="ECO:0000313" key="2">
    <source>
        <dbReference type="Proteomes" id="UP001386955"/>
    </source>
</evidence>
<protein>
    <submittedName>
        <fullName evidence="1">Uncharacterized protein</fullName>
    </submittedName>
</protein>
<organism evidence="1 2">
    <name type="scientific">Psophocarpus tetragonolobus</name>
    <name type="common">Winged bean</name>
    <name type="synonym">Dolichos tetragonolobus</name>
    <dbReference type="NCBI Taxonomy" id="3891"/>
    <lineage>
        <taxon>Eukaryota</taxon>
        <taxon>Viridiplantae</taxon>
        <taxon>Streptophyta</taxon>
        <taxon>Embryophyta</taxon>
        <taxon>Tracheophyta</taxon>
        <taxon>Spermatophyta</taxon>
        <taxon>Magnoliopsida</taxon>
        <taxon>eudicotyledons</taxon>
        <taxon>Gunneridae</taxon>
        <taxon>Pentapetalae</taxon>
        <taxon>rosids</taxon>
        <taxon>fabids</taxon>
        <taxon>Fabales</taxon>
        <taxon>Fabaceae</taxon>
        <taxon>Papilionoideae</taxon>
        <taxon>50 kb inversion clade</taxon>
        <taxon>NPAAA clade</taxon>
        <taxon>indigoferoid/millettioid clade</taxon>
        <taxon>Phaseoleae</taxon>
        <taxon>Psophocarpus</taxon>
    </lineage>
</organism>
<proteinExistence type="predicted"/>
<comment type="caution">
    <text evidence="1">The sequence shown here is derived from an EMBL/GenBank/DDBJ whole genome shotgun (WGS) entry which is preliminary data.</text>
</comment>
<evidence type="ECO:0000313" key="1">
    <source>
        <dbReference type="EMBL" id="KAK7401927.1"/>
    </source>
</evidence>
<reference evidence="1 2" key="1">
    <citation type="submission" date="2024-01" db="EMBL/GenBank/DDBJ databases">
        <title>The genomes of 5 underutilized Papilionoideae crops provide insights into root nodulation and disease resistanc.</title>
        <authorList>
            <person name="Jiang F."/>
        </authorList>
    </citation>
    <scope>NUCLEOTIDE SEQUENCE [LARGE SCALE GENOMIC DNA]</scope>
    <source>
        <strain evidence="1">DUOXIRENSHENG_FW03</strain>
        <tissue evidence="1">Leaves</tissue>
    </source>
</reference>
<dbReference type="InterPro" id="IPR053273">
    <property type="entry name" value="CST_Regulator"/>
</dbReference>
<dbReference type="EMBL" id="JAYMYS010000003">
    <property type="protein sequence ID" value="KAK7401927.1"/>
    <property type="molecule type" value="Genomic_DNA"/>
</dbReference>
<dbReference type="PANTHER" id="PTHR34659">
    <property type="entry name" value="BNAA05G11610D PROTEIN"/>
    <property type="match status" value="1"/>
</dbReference>